<dbReference type="InterPro" id="IPR029058">
    <property type="entry name" value="AB_hydrolase_fold"/>
</dbReference>
<dbReference type="Pfam" id="PF00135">
    <property type="entry name" value="COesterase"/>
    <property type="match status" value="1"/>
</dbReference>
<dbReference type="SUPFAM" id="SSF53474">
    <property type="entry name" value="alpha/beta-Hydrolases"/>
    <property type="match status" value="1"/>
</dbReference>
<dbReference type="InterPro" id="IPR050309">
    <property type="entry name" value="Type-B_Carboxylest/Lipase"/>
</dbReference>
<sequence>MFRSISYIPLLVVVVSVILVFFEDAEGQVVETRYGKVEGRIKQSRAGRQYHQFLKIAYAKAPISNLRFEPPQRPDEWDEVRQATRYSEPCLQFEILYLGRVQGSEDCLYLNVFTPSIPNDEPGGKNLLPVLVYIHGGGFMSGSANVYKGAYFMDEDVVLVTLNYRLGALGFLTTGDTVVRGNNGLRDQNMALQWVQENIENFGGDPNKVTLFGESVGGASVHYHLLSKASEGLFRRAISQSGNAMRIYALTNDRFGQAKRFAEKFNCPTEDSQELVNCLKKIDGKQLVEAHKDAKGIIRDEYSLFAPVIERVKDGGEFLADEPAELLSSGRFSKIPWLVGVNSGEGLLYTVPIQYDREFLGTLGYPEEWKKYLPTLIGFGDQEVIEKNSERIRREYFQTPIGSESSFQNFTNMFSDKLFFLPAHNAAMLQSRHSPVYMYYFNHPTKFSLSKLAAATSDTSVVRPEIQIAAYVAGSWFREVLLGFRRHFYGNIS</sequence>
<gene>
    <name evidence="4" type="ORF">ODALV1_LOCUS13638</name>
</gene>
<comment type="caution">
    <text evidence="4">The sequence shown here is derived from an EMBL/GenBank/DDBJ whole genome shotgun (WGS) entry which is preliminary data.</text>
</comment>
<evidence type="ECO:0000313" key="4">
    <source>
        <dbReference type="EMBL" id="CAL8109732.1"/>
    </source>
</evidence>
<dbReference type="EMBL" id="CAXLJM020000041">
    <property type="protein sequence ID" value="CAL8109732.1"/>
    <property type="molecule type" value="Genomic_DNA"/>
</dbReference>
<reference evidence="4 5" key="1">
    <citation type="submission" date="2024-08" db="EMBL/GenBank/DDBJ databases">
        <authorList>
            <person name="Cucini C."/>
            <person name="Frati F."/>
        </authorList>
    </citation>
    <scope>NUCLEOTIDE SEQUENCE [LARGE SCALE GENOMIC DNA]</scope>
</reference>
<dbReference type="InterPro" id="IPR002018">
    <property type="entry name" value="CarbesteraseB"/>
</dbReference>
<proteinExistence type="predicted"/>
<accession>A0ABP1QPI4</accession>
<name>A0ABP1QPI4_9HEXA</name>
<feature type="chain" id="PRO_5046805958" description="Carboxylesterase type B domain-containing protein" evidence="2">
    <location>
        <begin position="28"/>
        <end position="493"/>
    </location>
</feature>
<dbReference type="Gene3D" id="3.40.50.1820">
    <property type="entry name" value="alpha/beta hydrolase"/>
    <property type="match status" value="1"/>
</dbReference>
<evidence type="ECO:0000313" key="5">
    <source>
        <dbReference type="Proteomes" id="UP001642540"/>
    </source>
</evidence>
<keyword evidence="2" id="KW-0732">Signal</keyword>
<evidence type="ECO:0000256" key="2">
    <source>
        <dbReference type="SAM" id="SignalP"/>
    </source>
</evidence>
<keyword evidence="5" id="KW-1185">Reference proteome</keyword>
<evidence type="ECO:0000259" key="3">
    <source>
        <dbReference type="Pfam" id="PF00135"/>
    </source>
</evidence>
<organism evidence="4 5">
    <name type="scientific">Orchesella dallaii</name>
    <dbReference type="NCBI Taxonomy" id="48710"/>
    <lineage>
        <taxon>Eukaryota</taxon>
        <taxon>Metazoa</taxon>
        <taxon>Ecdysozoa</taxon>
        <taxon>Arthropoda</taxon>
        <taxon>Hexapoda</taxon>
        <taxon>Collembola</taxon>
        <taxon>Entomobryomorpha</taxon>
        <taxon>Entomobryoidea</taxon>
        <taxon>Orchesellidae</taxon>
        <taxon>Orchesellinae</taxon>
        <taxon>Orchesella</taxon>
    </lineage>
</organism>
<dbReference type="Proteomes" id="UP001642540">
    <property type="component" value="Unassembled WGS sequence"/>
</dbReference>
<feature type="signal peptide" evidence="2">
    <location>
        <begin position="1"/>
        <end position="27"/>
    </location>
</feature>
<feature type="domain" description="Carboxylesterase type B" evidence="3">
    <location>
        <begin position="28"/>
        <end position="450"/>
    </location>
</feature>
<dbReference type="InterPro" id="IPR019819">
    <property type="entry name" value="Carboxylesterase_B_CS"/>
</dbReference>
<dbReference type="PANTHER" id="PTHR11559">
    <property type="entry name" value="CARBOXYLESTERASE"/>
    <property type="match status" value="1"/>
</dbReference>
<dbReference type="PROSITE" id="PS00941">
    <property type="entry name" value="CARBOXYLESTERASE_B_2"/>
    <property type="match status" value="1"/>
</dbReference>
<protein>
    <recommendedName>
        <fullName evidence="3">Carboxylesterase type B domain-containing protein</fullName>
    </recommendedName>
</protein>
<evidence type="ECO:0000256" key="1">
    <source>
        <dbReference type="ARBA" id="ARBA00023180"/>
    </source>
</evidence>
<keyword evidence="1" id="KW-0325">Glycoprotein</keyword>